<reference evidence="3 4" key="1">
    <citation type="submission" date="2018-08" db="EMBL/GenBank/DDBJ databases">
        <title>Meiothermus luteus KCTC 52599 genome sequencing project.</title>
        <authorList>
            <person name="Da Costa M.S."/>
            <person name="Albuquerque L."/>
            <person name="Raposo P."/>
            <person name="Froufe H.J.C."/>
            <person name="Barroso C.S."/>
            <person name="Egas C."/>
        </authorList>
    </citation>
    <scope>NUCLEOTIDE SEQUENCE [LARGE SCALE GENOMIC DNA]</scope>
    <source>
        <strain evidence="3 4">KCTC 52599</strain>
    </source>
</reference>
<dbReference type="InterPro" id="IPR013149">
    <property type="entry name" value="ADH-like_C"/>
</dbReference>
<comment type="caution">
    <text evidence="3">The sequence shown here is derived from an EMBL/GenBank/DDBJ whole genome shotgun (WGS) entry which is preliminary data.</text>
</comment>
<dbReference type="Proteomes" id="UP000265800">
    <property type="component" value="Unassembled WGS sequence"/>
</dbReference>
<name>A0A399EEF2_9DEIN</name>
<evidence type="ECO:0000313" key="3">
    <source>
        <dbReference type="EMBL" id="RIH82156.1"/>
    </source>
</evidence>
<dbReference type="PANTHER" id="PTHR43401:SF5">
    <property type="entry name" value="ALCOHOL DEHYDROGENASE-RELATED"/>
    <property type="match status" value="1"/>
</dbReference>
<sequence length="136" mass="14596">MAERNPLRREWLKGLGFVDEVLEAAEGGFEVVLDCVGSAQTVEASVNAVEPGGMVVLVGLEATSASLPVQRLVLQEIGVKGAYVFTHDDFSRAVGLVAQLPDGLALVRPFSAYQETFQELLEGRLPQAKAVLVWEG</sequence>
<keyword evidence="1 3" id="KW-0560">Oxidoreductase</keyword>
<keyword evidence="4" id="KW-1185">Reference proteome</keyword>
<evidence type="ECO:0000256" key="1">
    <source>
        <dbReference type="ARBA" id="ARBA00023002"/>
    </source>
</evidence>
<dbReference type="PANTHER" id="PTHR43401">
    <property type="entry name" value="L-THREONINE 3-DEHYDROGENASE"/>
    <property type="match status" value="1"/>
</dbReference>
<dbReference type="GO" id="GO:0016491">
    <property type="term" value="F:oxidoreductase activity"/>
    <property type="evidence" value="ECO:0007669"/>
    <property type="project" value="UniProtKB-KW"/>
</dbReference>
<dbReference type="EC" id="1.1.1.401" evidence="3"/>
<feature type="domain" description="Alcohol dehydrogenase-like C-terminal" evidence="2">
    <location>
        <begin position="16"/>
        <end position="98"/>
    </location>
</feature>
<dbReference type="SUPFAM" id="SSF51735">
    <property type="entry name" value="NAD(P)-binding Rossmann-fold domains"/>
    <property type="match status" value="1"/>
</dbReference>
<dbReference type="InterPro" id="IPR050129">
    <property type="entry name" value="Zn_alcohol_dh"/>
</dbReference>
<proteinExistence type="predicted"/>
<evidence type="ECO:0000259" key="2">
    <source>
        <dbReference type="Pfam" id="PF00107"/>
    </source>
</evidence>
<dbReference type="AlphaFoldDB" id="A0A399EEF2"/>
<dbReference type="Gene3D" id="3.40.50.720">
    <property type="entry name" value="NAD(P)-binding Rossmann-like Domain"/>
    <property type="match status" value="1"/>
</dbReference>
<evidence type="ECO:0000313" key="4">
    <source>
        <dbReference type="Proteomes" id="UP000265800"/>
    </source>
</evidence>
<dbReference type="Pfam" id="PF00107">
    <property type="entry name" value="ADH_zinc_N"/>
    <property type="match status" value="1"/>
</dbReference>
<organism evidence="3 4">
    <name type="scientific">Meiothermus luteus</name>
    <dbReference type="NCBI Taxonomy" id="2026184"/>
    <lineage>
        <taxon>Bacteria</taxon>
        <taxon>Thermotogati</taxon>
        <taxon>Deinococcota</taxon>
        <taxon>Deinococci</taxon>
        <taxon>Thermales</taxon>
        <taxon>Thermaceae</taxon>
        <taxon>Meiothermus</taxon>
    </lineage>
</organism>
<protein>
    <submittedName>
        <fullName evidence="3">2-dehydro-3-deoxy-L-rhamnonate dehydrogenase (NAD(+))</fullName>
        <ecNumber evidence="3">1.1.1.401</ecNumber>
    </submittedName>
</protein>
<dbReference type="InterPro" id="IPR036291">
    <property type="entry name" value="NAD(P)-bd_dom_sf"/>
</dbReference>
<dbReference type="EMBL" id="QWKZ01000121">
    <property type="protein sequence ID" value="RIH82156.1"/>
    <property type="molecule type" value="Genomic_DNA"/>
</dbReference>
<accession>A0A399EEF2</accession>
<gene>
    <name evidence="3" type="ORF">Mlute_02587</name>
</gene>